<dbReference type="AlphaFoldDB" id="A0A2G9HDK0"/>
<dbReference type="Proteomes" id="UP000231279">
    <property type="component" value="Unassembled WGS sequence"/>
</dbReference>
<dbReference type="STRING" id="429701.A0A2G9HDK0"/>
<proteinExistence type="predicted"/>
<reference evidence="3" key="1">
    <citation type="journal article" date="2018" name="Gigascience">
        <title>Genome assembly of the Pink Ipe (Handroanthus impetiginosus, Bignoniaceae), a highly valued, ecologically keystone Neotropical timber forest tree.</title>
        <authorList>
            <person name="Silva-Junior O.B."/>
            <person name="Grattapaglia D."/>
            <person name="Novaes E."/>
            <person name="Collevatti R.G."/>
        </authorList>
    </citation>
    <scope>NUCLEOTIDE SEQUENCE [LARGE SCALE GENOMIC DNA]</scope>
    <source>
        <strain evidence="3">cv. UFG-1</strain>
    </source>
</reference>
<gene>
    <name evidence="2" type="ORF">CDL12_11771</name>
</gene>
<dbReference type="InterPro" id="IPR050231">
    <property type="entry name" value="Iron_ascorbate_oxido_reductase"/>
</dbReference>
<dbReference type="InterPro" id="IPR027443">
    <property type="entry name" value="IPNS-like_sf"/>
</dbReference>
<dbReference type="PROSITE" id="PS51471">
    <property type="entry name" value="FE2OG_OXY"/>
    <property type="match status" value="1"/>
</dbReference>
<comment type="caution">
    <text evidence="2">The sequence shown here is derived from an EMBL/GenBank/DDBJ whole genome shotgun (WGS) entry which is preliminary data.</text>
</comment>
<accession>A0A2G9HDK0</accession>
<protein>
    <recommendedName>
        <fullName evidence="1">Fe2OG dioxygenase domain-containing protein</fullName>
    </recommendedName>
</protein>
<evidence type="ECO:0000313" key="3">
    <source>
        <dbReference type="Proteomes" id="UP000231279"/>
    </source>
</evidence>
<evidence type="ECO:0000259" key="1">
    <source>
        <dbReference type="PROSITE" id="PS51471"/>
    </source>
</evidence>
<dbReference type="SUPFAM" id="SSF51197">
    <property type="entry name" value="Clavaminate synthase-like"/>
    <property type="match status" value="1"/>
</dbReference>
<name>A0A2G9HDK0_9LAMI</name>
<evidence type="ECO:0000313" key="2">
    <source>
        <dbReference type="EMBL" id="PIN15584.1"/>
    </source>
</evidence>
<dbReference type="InterPro" id="IPR044861">
    <property type="entry name" value="IPNS-like_FE2OG_OXY"/>
</dbReference>
<dbReference type="InterPro" id="IPR005123">
    <property type="entry name" value="Oxoglu/Fe-dep_dioxygenase_dom"/>
</dbReference>
<dbReference type="Gene3D" id="2.60.120.330">
    <property type="entry name" value="B-lactam Antibiotic, Isopenicillin N Synthase, Chain"/>
    <property type="match status" value="2"/>
</dbReference>
<dbReference type="OrthoDB" id="849710at2759"/>
<feature type="domain" description="Fe2OG dioxygenase" evidence="1">
    <location>
        <begin position="48"/>
        <end position="150"/>
    </location>
</feature>
<dbReference type="PANTHER" id="PTHR47990">
    <property type="entry name" value="2-OXOGLUTARATE (2OG) AND FE(II)-DEPENDENT OXYGENASE SUPERFAMILY PROTEIN-RELATED"/>
    <property type="match status" value="1"/>
</dbReference>
<organism evidence="2 3">
    <name type="scientific">Handroanthus impetiginosus</name>
    <dbReference type="NCBI Taxonomy" id="429701"/>
    <lineage>
        <taxon>Eukaryota</taxon>
        <taxon>Viridiplantae</taxon>
        <taxon>Streptophyta</taxon>
        <taxon>Embryophyta</taxon>
        <taxon>Tracheophyta</taxon>
        <taxon>Spermatophyta</taxon>
        <taxon>Magnoliopsida</taxon>
        <taxon>eudicotyledons</taxon>
        <taxon>Gunneridae</taxon>
        <taxon>Pentapetalae</taxon>
        <taxon>asterids</taxon>
        <taxon>lamiids</taxon>
        <taxon>Lamiales</taxon>
        <taxon>Bignoniaceae</taxon>
        <taxon>Crescentiina</taxon>
        <taxon>Tabebuia alliance</taxon>
        <taxon>Handroanthus</taxon>
    </lineage>
</organism>
<dbReference type="Pfam" id="PF03171">
    <property type="entry name" value="2OG-FeII_Oxy"/>
    <property type="match status" value="1"/>
</dbReference>
<dbReference type="EMBL" id="NKXS01002046">
    <property type="protein sequence ID" value="PIN15584.1"/>
    <property type="molecule type" value="Genomic_DNA"/>
</dbReference>
<sequence length="187" mass="20547">MPVLNITKNITEPKYDRRSELKAFDDTKAGVKGLVDAGVTRLPRIFIHPPELLDDIANLNNEQSHFPTIDLDGIDNDRDFLTVLLQDNLGGLQVLHQNQWVDVLPTPEALVVNIGDLMQLISNDKYKSVEHRVLASNAGPRTSVASFFVSDSGSNVYAPIEELSTMGIIMPRGLMALPHCCISGSGR</sequence>
<keyword evidence="3" id="KW-1185">Reference proteome</keyword>